<dbReference type="EMBL" id="BK033283">
    <property type="protein sequence ID" value="DAD55535.1"/>
    <property type="molecule type" value="Genomic_DNA"/>
</dbReference>
<reference evidence="2" key="1">
    <citation type="journal article" date="2021" name="Proc. Natl. Acad. Sci. U.S.A.">
        <title>A Catalog of Tens of Thousands of Viruses from Human Metagenomes Reveals Hidden Associations with Chronic Diseases.</title>
        <authorList>
            <person name="Tisza M.J."/>
            <person name="Buck C.B."/>
        </authorList>
    </citation>
    <scope>NUCLEOTIDE SEQUENCE</scope>
    <source>
        <strain evidence="2">CtLCA3</strain>
    </source>
</reference>
<protein>
    <submittedName>
        <fullName evidence="2">Uncharacterized protein</fullName>
    </submittedName>
</protein>
<feature type="region of interest" description="Disordered" evidence="1">
    <location>
        <begin position="16"/>
        <end position="49"/>
    </location>
</feature>
<evidence type="ECO:0000256" key="1">
    <source>
        <dbReference type="SAM" id="MobiDB-lite"/>
    </source>
</evidence>
<evidence type="ECO:0000313" key="2">
    <source>
        <dbReference type="EMBL" id="DAD55535.1"/>
    </source>
</evidence>
<sequence>MYSGQFRDSGFKYQELQKESGTETHTLAATGTGDRKKEGKKARAEGTTVAAAQRQPLARVPVPNATHRAVPGRIKAQEFEQGRNRHARFRRHSRKSAGRGRRGVRARILAGNSGIQHHRARAVRSGGVQFQGGGRARCGQRTILQNSFPRGAGRAHVHGMRRRVVILDDVDFPGVQPQAARPFPHIPHKVRDSGGAVVMPPTYRTGTRQRPPVLVVVSHAKRACTGGKRARFMLGFMMLAPPRISARLKARLEAQRPQQRPFGIRHEVPARTLFLAIRYRTVKVQVVSRVHARQAHTVAINNRGWIHADEKLAFLYPVDNKGRMRPRQPQVRVQIFNIALRDTPHIVGVPAIVIQHGHKTARGRFHAGPQGIFRDNGRHVLFLRLGFLNSPQNQPHGGHILFIQRHALNLRRGNGTDAHRVQVVRHIHFRQSHRQRHVLVACRGNKQIRHILRPVLHAFGQLAADSAHHINRNLSVALQDRAIEHAGISTHGERHLYAVHVNHGPRPGTVPFNLHDASLYARMLNQKAHINVVRASCHGQLEAVLQFVFGAHVPVLVRAAGTPHNFHGHRVSVIRHDAVQGHGHGCGRLLNRRPAGFAPGAVRYRHPLKIGVVLFRVPGRNLGAGQFNAPGGKYPVQRRGRHVDDARIRQEHINDDYSRFIRGVAGDAGRVFLICHRVLSSVHEHRAVAGRYVPRGRF</sequence>
<proteinExistence type="predicted"/>
<name>A0A8D9PE09_9VIRU</name>
<feature type="compositionally biased region" description="Basic and acidic residues" evidence="1">
    <location>
        <begin position="33"/>
        <end position="44"/>
    </location>
</feature>
<organism evidence="2">
    <name type="scientific">Bacteriophage sp</name>
    <dbReference type="NCBI Taxonomy" id="38018"/>
    <lineage>
        <taxon>Viruses</taxon>
    </lineage>
</organism>
<accession>A0A8D9PE09</accession>